<evidence type="ECO:0000313" key="3">
    <source>
        <dbReference type="Proteomes" id="UP001165986"/>
    </source>
</evidence>
<feature type="region of interest" description="Disordered" evidence="1">
    <location>
        <begin position="64"/>
        <end position="91"/>
    </location>
</feature>
<dbReference type="AlphaFoldDB" id="A0AA41BAN4"/>
<dbReference type="EMBL" id="VJXY01000161">
    <property type="protein sequence ID" value="MBD6621293.1"/>
    <property type="molecule type" value="Genomic_DNA"/>
</dbReference>
<proteinExistence type="predicted"/>
<feature type="region of interest" description="Disordered" evidence="1">
    <location>
        <begin position="247"/>
        <end position="268"/>
    </location>
</feature>
<sequence>MDNNSEALDNIPHNKQSLQEKYELSLEDVDSILTACGLPIDQYEYSHHDISNSFEPAVQNFKNQETFHPPDHLESKPVPPQKSDSKSKKASKSKPVSLFELKAIISDLIGSKVSLADTLKIIEASGLEEKEEYSQQECDLIIETISNEDESIDFNATIQGLSTASSEGFAKLVDRVTDRLAESAPDAFNQIYMQKIAANMERNQQQIRDFYHQLEETIIAELEGKKSPLQILIERRSRTNLSSLCSMKSAASLPESNSDSTTSQPRKL</sequence>
<gene>
    <name evidence="2" type="ORF">FNW02_37820</name>
</gene>
<organism evidence="2 3">
    <name type="scientific">Komarekiella delphini-convector SJRDD-AB1</name>
    <dbReference type="NCBI Taxonomy" id="2593771"/>
    <lineage>
        <taxon>Bacteria</taxon>
        <taxon>Bacillati</taxon>
        <taxon>Cyanobacteriota</taxon>
        <taxon>Cyanophyceae</taxon>
        <taxon>Nostocales</taxon>
        <taxon>Nostocaceae</taxon>
        <taxon>Komarekiella</taxon>
        <taxon>Komarekiella delphini-convector</taxon>
    </lineage>
</organism>
<comment type="caution">
    <text evidence="2">The sequence shown here is derived from an EMBL/GenBank/DDBJ whole genome shotgun (WGS) entry which is preliminary data.</text>
</comment>
<keyword evidence="3" id="KW-1185">Reference proteome</keyword>
<reference evidence="2" key="1">
    <citation type="submission" date="2019-07" db="EMBL/GenBank/DDBJ databases">
        <title>Toxilogical consequences of a new and cryptic species of cyanobacteria (Komarekiella delphini-convector) recovered from the epidermis of a bottlenose dolphin and 1500 ft. in the air.</title>
        <authorList>
            <person name="Brown A.O."/>
            <person name="Dvorak P."/>
            <person name="Villanueva C.D."/>
            <person name="Foss A.J."/>
            <person name="Garvey A.D."/>
            <person name="Gibson Q.A."/>
            <person name="Johansen J.R."/>
            <person name="Casamatta D.A."/>
        </authorList>
    </citation>
    <scope>NUCLEOTIDE SEQUENCE</scope>
    <source>
        <strain evidence="2">SJRDD-AB1</strain>
    </source>
</reference>
<protein>
    <submittedName>
        <fullName evidence="2">Uncharacterized protein</fullName>
    </submittedName>
</protein>
<evidence type="ECO:0000256" key="1">
    <source>
        <dbReference type="SAM" id="MobiDB-lite"/>
    </source>
</evidence>
<accession>A0AA41BAN4</accession>
<feature type="compositionally biased region" description="Polar residues" evidence="1">
    <location>
        <begin position="254"/>
        <end position="268"/>
    </location>
</feature>
<name>A0AA41BAN4_9NOST</name>
<dbReference type="Proteomes" id="UP001165986">
    <property type="component" value="Unassembled WGS sequence"/>
</dbReference>
<dbReference type="RefSeq" id="WP_191762615.1">
    <property type="nucleotide sequence ID" value="NZ_VJXY01000161.1"/>
</dbReference>
<evidence type="ECO:0000313" key="2">
    <source>
        <dbReference type="EMBL" id="MBD6621293.1"/>
    </source>
</evidence>